<accession>A0A1I5B561</accession>
<dbReference type="Proteomes" id="UP000198705">
    <property type="component" value="Unassembled WGS sequence"/>
</dbReference>
<evidence type="ECO:0000313" key="1">
    <source>
        <dbReference type="EMBL" id="SFN69823.1"/>
    </source>
</evidence>
<dbReference type="InterPro" id="IPR024213">
    <property type="entry name" value="DUF3822"/>
</dbReference>
<protein>
    <recommendedName>
        <fullName evidence="3">DUF3822 domain-containing protein</fullName>
    </recommendedName>
</protein>
<name>A0A1I5B561_9FLAO</name>
<evidence type="ECO:0008006" key="3">
    <source>
        <dbReference type="Google" id="ProtNLM"/>
    </source>
</evidence>
<keyword evidence="2" id="KW-1185">Reference proteome</keyword>
<dbReference type="RefSeq" id="WP_092207566.1">
    <property type="nucleotide sequence ID" value="NZ_FOVN01000002.1"/>
</dbReference>
<dbReference type="AlphaFoldDB" id="A0A1I5B561"/>
<dbReference type="Gene3D" id="3.30.420.260">
    <property type="match status" value="1"/>
</dbReference>
<dbReference type="Gene3D" id="3.30.420.250">
    <property type="match status" value="1"/>
</dbReference>
<gene>
    <name evidence="1" type="ORF">SAMN04487989_102498</name>
</gene>
<dbReference type="EMBL" id="FOVN01000002">
    <property type="protein sequence ID" value="SFN69823.1"/>
    <property type="molecule type" value="Genomic_DNA"/>
</dbReference>
<evidence type="ECO:0000313" key="2">
    <source>
        <dbReference type="Proteomes" id="UP000198705"/>
    </source>
</evidence>
<dbReference type="OrthoDB" id="658622at2"/>
<organism evidence="1 2">
    <name type="scientific">Bizionia echini</name>
    <dbReference type="NCBI Taxonomy" id="649333"/>
    <lineage>
        <taxon>Bacteria</taxon>
        <taxon>Pseudomonadati</taxon>
        <taxon>Bacteroidota</taxon>
        <taxon>Flavobacteriia</taxon>
        <taxon>Flavobacteriales</taxon>
        <taxon>Flavobacteriaceae</taxon>
        <taxon>Bizionia</taxon>
    </lineage>
</organism>
<dbReference type="STRING" id="649333.SAMN04487989_102498"/>
<proteinExistence type="predicted"/>
<dbReference type="Pfam" id="PF12864">
    <property type="entry name" value="DUF3822"/>
    <property type="match status" value="1"/>
</dbReference>
<sequence length="273" mass="31926">MAITSKNEHIKSNKNLSIQISLNGLSFCILNTESHTVVFLKEITSEKRETPYKILDLLIDAFETEKALQVPFNDIQVIHENELATLVPDILFQEDNLADYLKFNSKILRSDFISFDRIDINKSVNVYVPYVNINNYIYEQFGSFSYKHFSTILIQSILELEQNETDTKMYVHVQKTHFEIVVVKNGDLLLYNSFEYATKEDFIYYVLFTAEQLQLNPDTLILSFLGTVANNDALHTIAYKYIRHIRFAQRYDGYKYLEKPKSNHAFFTLIHSL</sequence>
<dbReference type="CDD" id="cd24013">
    <property type="entry name" value="ASKHA_ATPase_BT3980-like"/>
    <property type="match status" value="1"/>
</dbReference>
<reference evidence="2" key="1">
    <citation type="submission" date="2016-10" db="EMBL/GenBank/DDBJ databases">
        <authorList>
            <person name="Varghese N."/>
            <person name="Submissions S."/>
        </authorList>
    </citation>
    <scope>NUCLEOTIDE SEQUENCE [LARGE SCALE GENOMIC DNA]</scope>
    <source>
        <strain evidence="2">DSM 23925</strain>
    </source>
</reference>